<gene>
    <name evidence="10" type="primary">dmeF</name>
    <name evidence="10" type="ORF">QWJ08_16370</name>
</gene>
<name>A0ABT7Y4E1_9VIBR</name>
<evidence type="ECO:0000256" key="4">
    <source>
        <dbReference type="ARBA" id="ARBA00022906"/>
    </source>
</evidence>
<feature type="transmembrane region" description="Helical" evidence="8">
    <location>
        <begin position="90"/>
        <end position="109"/>
    </location>
</feature>
<keyword evidence="5 8" id="KW-1133">Transmembrane helix</keyword>
<dbReference type="InterPro" id="IPR027469">
    <property type="entry name" value="Cation_efflux_TMD_sf"/>
</dbReference>
<feature type="transmembrane region" description="Helical" evidence="8">
    <location>
        <begin position="121"/>
        <end position="144"/>
    </location>
</feature>
<feature type="transmembrane region" description="Helical" evidence="8">
    <location>
        <begin position="173"/>
        <end position="194"/>
    </location>
</feature>
<evidence type="ECO:0000313" key="10">
    <source>
        <dbReference type="EMBL" id="MDN2482918.1"/>
    </source>
</evidence>
<evidence type="ECO:0000259" key="9">
    <source>
        <dbReference type="Pfam" id="PF01545"/>
    </source>
</evidence>
<feature type="domain" description="Cation efflux protein transmembrane" evidence="9">
    <location>
        <begin position="23"/>
        <end position="231"/>
    </location>
</feature>
<feature type="transmembrane region" description="Helical" evidence="8">
    <location>
        <begin position="23"/>
        <end position="46"/>
    </location>
</feature>
<feature type="transmembrane region" description="Helical" evidence="8">
    <location>
        <begin position="52"/>
        <end position="69"/>
    </location>
</feature>
<evidence type="ECO:0000256" key="7">
    <source>
        <dbReference type="ARBA" id="ARBA00023136"/>
    </source>
</evidence>
<dbReference type="InterPro" id="IPR002524">
    <property type="entry name" value="Cation_efflux"/>
</dbReference>
<keyword evidence="3 8" id="KW-0812">Transmembrane</keyword>
<evidence type="ECO:0000256" key="2">
    <source>
        <dbReference type="ARBA" id="ARBA00022448"/>
    </source>
</evidence>
<comment type="subcellular location">
    <subcellularLocation>
        <location evidence="1">Membrane</location>
        <topology evidence="1">Multi-pass membrane protein</topology>
    </subcellularLocation>
</comment>
<feature type="transmembrane region" description="Helical" evidence="8">
    <location>
        <begin position="200"/>
        <end position="220"/>
    </location>
</feature>
<dbReference type="NCBIfam" id="NF033827">
    <property type="entry name" value="CDF_efflux_DmeF"/>
    <property type="match status" value="1"/>
</dbReference>
<dbReference type="Pfam" id="PF01545">
    <property type="entry name" value="Cation_efflux"/>
    <property type="match status" value="1"/>
</dbReference>
<reference evidence="10" key="1">
    <citation type="submission" date="2024-05" db="EMBL/GenBank/DDBJ databases">
        <title>Genome Sequences of Four Agar- Degrading Marine Bacteria.</title>
        <authorList>
            <person name="Phillips E.K."/>
            <person name="Shaffer J.C."/>
            <person name="Henson M.W."/>
            <person name="Temperton B."/>
            <person name="Thrash C.J."/>
            <person name="Martin M.O."/>
        </authorList>
    </citation>
    <scope>NUCLEOTIDE SEQUENCE</scope>
    <source>
        <strain evidence="10">EKP203</strain>
    </source>
</reference>
<sequence length="303" mass="33756">MNSAVQHDHNFIGHNHQGERRTFYVLLLTLVTMVVEIVAGTVYGSMALLADGWHMGTHAAAFCITLFAYRYARKHENSGKFSFGTGKISVLGGYTSAIALGIVALLMLVESVHRLLSPQAIQFNEAIIVAFIGLTVNVASIFLLGDHSHDHDHSHSGHGHEHKHHHHDHNLRAAYMHVMADALTSILAIVALLFAKFYGWNWLDAVMGIVGAMVISKWTYNLMKQTSPILLDESIEQDYRNQVIKVLADSADVVDLHIWKISSDHYAAAITLQTSSDLTMSDFKEKLSQFDKISHLTLELNYT</sequence>
<dbReference type="InterPro" id="IPR058533">
    <property type="entry name" value="Cation_efflux_TM"/>
</dbReference>
<evidence type="ECO:0000313" key="11">
    <source>
        <dbReference type="Proteomes" id="UP001169719"/>
    </source>
</evidence>
<keyword evidence="4" id="KW-0864">Zinc transport</keyword>
<dbReference type="SUPFAM" id="SSF161111">
    <property type="entry name" value="Cation efflux protein transmembrane domain-like"/>
    <property type="match status" value="1"/>
</dbReference>
<dbReference type="EMBL" id="JAUEOZ010000002">
    <property type="protein sequence ID" value="MDN2482918.1"/>
    <property type="molecule type" value="Genomic_DNA"/>
</dbReference>
<dbReference type="NCBIfam" id="TIGR01297">
    <property type="entry name" value="CDF"/>
    <property type="match status" value="1"/>
</dbReference>
<keyword evidence="2" id="KW-0813">Transport</keyword>
<dbReference type="RefSeq" id="WP_289962970.1">
    <property type="nucleotide sequence ID" value="NZ_JAUEOZ010000002.1"/>
</dbReference>
<evidence type="ECO:0000256" key="3">
    <source>
        <dbReference type="ARBA" id="ARBA00022692"/>
    </source>
</evidence>
<dbReference type="InterPro" id="IPR045316">
    <property type="entry name" value="Msc2-like"/>
</dbReference>
<evidence type="ECO:0000256" key="8">
    <source>
        <dbReference type="SAM" id="Phobius"/>
    </source>
</evidence>
<comment type="caution">
    <text evidence="10">The sequence shown here is derived from an EMBL/GenBank/DDBJ whole genome shotgun (WGS) entry which is preliminary data.</text>
</comment>
<dbReference type="Proteomes" id="UP001169719">
    <property type="component" value="Unassembled WGS sequence"/>
</dbReference>
<keyword evidence="11" id="KW-1185">Reference proteome</keyword>
<evidence type="ECO:0000256" key="5">
    <source>
        <dbReference type="ARBA" id="ARBA00022989"/>
    </source>
</evidence>
<evidence type="ECO:0000256" key="1">
    <source>
        <dbReference type="ARBA" id="ARBA00004141"/>
    </source>
</evidence>
<dbReference type="PANTHER" id="PTHR45755">
    <property type="match status" value="1"/>
</dbReference>
<organism evidence="10 11">
    <name type="scientific">Vibrio agarivorans</name>
    <dbReference type="NCBI Taxonomy" id="153622"/>
    <lineage>
        <taxon>Bacteria</taxon>
        <taxon>Pseudomonadati</taxon>
        <taxon>Pseudomonadota</taxon>
        <taxon>Gammaproteobacteria</taxon>
        <taxon>Vibrionales</taxon>
        <taxon>Vibrionaceae</taxon>
        <taxon>Vibrio</taxon>
    </lineage>
</organism>
<proteinExistence type="predicted"/>
<accession>A0ABT7Y4E1</accession>
<dbReference type="PANTHER" id="PTHR45755:SF4">
    <property type="entry name" value="ZINC TRANSPORTER 7"/>
    <property type="match status" value="1"/>
</dbReference>
<protein>
    <submittedName>
        <fullName evidence="10">CDF family Co(II)/Ni(II) efflux transporter DmeF</fullName>
    </submittedName>
</protein>
<dbReference type="Gene3D" id="1.20.1510.10">
    <property type="entry name" value="Cation efflux protein transmembrane domain"/>
    <property type="match status" value="1"/>
</dbReference>
<keyword evidence="6" id="KW-0406">Ion transport</keyword>
<keyword evidence="7 8" id="KW-0472">Membrane</keyword>
<evidence type="ECO:0000256" key="6">
    <source>
        <dbReference type="ARBA" id="ARBA00023065"/>
    </source>
</evidence>
<keyword evidence="4" id="KW-0862">Zinc</keyword>